<dbReference type="AlphaFoldDB" id="A0A1H3IZQ3"/>
<dbReference type="GO" id="GO:0003995">
    <property type="term" value="F:acyl-CoA dehydrogenase activity"/>
    <property type="evidence" value="ECO:0007669"/>
    <property type="project" value="TreeGrafter"/>
</dbReference>
<sequence length="379" mass="39930">MVTRKMTSPMPDPMPEPMPNFPLLTDANRQWLDARAQALDAGNGEATAAVVPYLAEAGLLGHGLANALGGQGGSAGDAIEAIAQVATHSMSAAFAFWGQRVLIEMLANTGNAALRERWLPALLAGEAAGASGLSNIMKFLSGLEALNIRATAREGGGWLLNGSVPWCTNLRGPRFLAAIAVARDDGAPPMIVALPSDRPGLERSPDLELIALRGTNTAALQLKDVAITEDDLLAERAGGFLPRVRPAFLGMQCGLSIGLARAACAQAASRMGQGGHVLQQPLDDTRSHLEQAVAALKAGVEAGDFVEAPERLFALRLALHDCVQQAMQLELQTAGGRAYSLDADDGFARRWRESAFIPIVTPSVIQLRAELQKLQKLGA</sequence>
<dbReference type="Proteomes" id="UP000183417">
    <property type="component" value="Unassembled WGS sequence"/>
</dbReference>
<protein>
    <submittedName>
        <fullName evidence="2">Acyl-CoA dehydrogenase</fullName>
    </submittedName>
</protein>
<dbReference type="InterPro" id="IPR037069">
    <property type="entry name" value="AcylCoA_DH/ox_N_sf"/>
</dbReference>
<dbReference type="PANTHER" id="PTHR43884:SF12">
    <property type="entry name" value="ISOVALERYL-COA DEHYDROGENASE, MITOCHONDRIAL-RELATED"/>
    <property type="match status" value="1"/>
</dbReference>
<dbReference type="Gene3D" id="1.10.540.10">
    <property type="entry name" value="Acyl-CoA dehydrogenase/oxidase, N-terminal domain"/>
    <property type="match status" value="1"/>
</dbReference>
<dbReference type="PANTHER" id="PTHR43884">
    <property type="entry name" value="ACYL-COA DEHYDROGENASE"/>
    <property type="match status" value="1"/>
</dbReference>
<dbReference type="InterPro" id="IPR009100">
    <property type="entry name" value="AcylCoA_DH/oxidase_NM_dom_sf"/>
</dbReference>
<evidence type="ECO:0000313" key="3">
    <source>
        <dbReference type="Proteomes" id="UP000183417"/>
    </source>
</evidence>
<dbReference type="Gene3D" id="2.40.110.10">
    <property type="entry name" value="Butyryl-CoA Dehydrogenase, subunit A, domain 2"/>
    <property type="match status" value="1"/>
</dbReference>
<dbReference type="InterPro" id="IPR013786">
    <property type="entry name" value="AcylCoA_DH/ox_N"/>
</dbReference>
<dbReference type="RefSeq" id="WP_083393574.1">
    <property type="nucleotide sequence ID" value="NZ_FNPE01000004.1"/>
</dbReference>
<dbReference type="Pfam" id="PF02771">
    <property type="entry name" value="Acyl-CoA_dh_N"/>
    <property type="match status" value="1"/>
</dbReference>
<feature type="domain" description="Acyl-CoA dehydrogenase/oxidase N-terminal" evidence="1">
    <location>
        <begin position="35"/>
        <end position="126"/>
    </location>
</feature>
<dbReference type="GO" id="GO:0050660">
    <property type="term" value="F:flavin adenine dinucleotide binding"/>
    <property type="evidence" value="ECO:0007669"/>
    <property type="project" value="InterPro"/>
</dbReference>
<dbReference type="SUPFAM" id="SSF56645">
    <property type="entry name" value="Acyl-CoA dehydrogenase NM domain-like"/>
    <property type="match status" value="1"/>
</dbReference>
<dbReference type="EMBL" id="FNPE01000004">
    <property type="protein sequence ID" value="SDY32789.1"/>
    <property type="molecule type" value="Genomic_DNA"/>
</dbReference>
<evidence type="ECO:0000259" key="1">
    <source>
        <dbReference type="Pfam" id="PF02771"/>
    </source>
</evidence>
<organism evidence="2 3">
    <name type="scientific">Delftia lacustris</name>
    <dbReference type="NCBI Taxonomy" id="558537"/>
    <lineage>
        <taxon>Bacteria</taxon>
        <taxon>Pseudomonadati</taxon>
        <taxon>Pseudomonadota</taxon>
        <taxon>Betaproteobacteria</taxon>
        <taxon>Burkholderiales</taxon>
        <taxon>Comamonadaceae</taxon>
        <taxon>Delftia</taxon>
    </lineage>
</organism>
<reference evidence="2 3" key="1">
    <citation type="submission" date="2016-10" db="EMBL/GenBank/DDBJ databases">
        <authorList>
            <person name="de Groot N.N."/>
        </authorList>
    </citation>
    <scope>NUCLEOTIDE SEQUENCE [LARGE SCALE GENOMIC DNA]</scope>
    <source>
        <strain evidence="2 3">LMG 24775</strain>
    </source>
</reference>
<dbReference type="InterPro" id="IPR046373">
    <property type="entry name" value="Acyl-CoA_Oxase/DH_mid-dom_sf"/>
</dbReference>
<accession>A0A1H3IZQ3</accession>
<proteinExistence type="predicted"/>
<name>A0A1H3IZQ3_9BURK</name>
<gene>
    <name evidence="2" type="ORF">SAMN05421547_10421</name>
</gene>
<evidence type="ECO:0000313" key="2">
    <source>
        <dbReference type="EMBL" id="SDY32789.1"/>
    </source>
</evidence>